<accession>A0A9P1GMZ3</accession>
<dbReference type="InterPro" id="IPR038765">
    <property type="entry name" value="Papain-like_cys_pep_sf"/>
</dbReference>
<dbReference type="SMART" id="SM00645">
    <property type="entry name" value="Pept_C1"/>
    <property type="match status" value="1"/>
</dbReference>
<feature type="signal peptide" evidence="4">
    <location>
        <begin position="1"/>
        <end position="19"/>
    </location>
</feature>
<dbReference type="PROSITE" id="PS00139">
    <property type="entry name" value="THIOL_PROTEASE_CYS"/>
    <property type="match status" value="1"/>
</dbReference>
<evidence type="ECO:0000259" key="5">
    <source>
        <dbReference type="SMART" id="SM00645"/>
    </source>
</evidence>
<keyword evidence="2" id="KW-0865">Zymogen</keyword>
<dbReference type="EMBL" id="CAMXCT010006656">
    <property type="protein sequence ID" value="CAI4017787.1"/>
    <property type="molecule type" value="Genomic_DNA"/>
</dbReference>
<evidence type="ECO:0000256" key="1">
    <source>
        <dbReference type="ARBA" id="ARBA00008455"/>
    </source>
</evidence>
<organism evidence="7">
    <name type="scientific">Cladocopium goreaui</name>
    <dbReference type="NCBI Taxonomy" id="2562237"/>
    <lineage>
        <taxon>Eukaryota</taxon>
        <taxon>Sar</taxon>
        <taxon>Alveolata</taxon>
        <taxon>Dinophyceae</taxon>
        <taxon>Suessiales</taxon>
        <taxon>Symbiodiniaceae</taxon>
        <taxon>Cladocopium</taxon>
    </lineage>
</organism>
<dbReference type="EMBL" id="CAMXCT030006656">
    <property type="protein sequence ID" value="CAL4805099.1"/>
    <property type="molecule type" value="Genomic_DNA"/>
</dbReference>
<feature type="domain" description="Cathepsin propeptide inhibitor" evidence="6">
    <location>
        <begin position="63"/>
        <end position="118"/>
    </location>
</feature>
<dbReference type="OrthoDB" id="190265at2759"/>
<comment type="similarity">
    <text evidence="1">Belongs to the peptidase C1 family.</text>
</comment>
<dbReference type="PROSITE" id="PS00640">
    <property type="entry name" value="THIOL_PROTEASE_ASN"/>
    <property type="match status" value="1"/>
</dbReference>
<dbReference type="InterPro" id="IPR000668">
    <property type="entry name" value="Peptidase_C1A_C"/>
</dbReference>
<dbReference type="PRINTS" id="PR00705">
    <property type="entry name" value="PAPAIN"/>
</dbReference>
<dbReference type="PROSITE" id="PS00639">
    <property type="entry name" value="THIOL_PROTEASE_HIS"/>
    <property type="match status" value="1"/>
</dbReference>
<dbReference type="Proteomes" id="UP001152797">
    <property type="component" value="Unassembled WGS sequence"/>
</dbReference>
<proteinExistence type="inferred from homology"/>
<evidence type="ECO:0000256" key="3">
    <source>
        <dbReference type="ARBA" id="ARBA00023157"/>
    </source>
</evidence>
<gene>
    <name evidence="7" type="ORF">C1SCF055_LOCUS42407</name>
</gene>
<dbReference type="CDD" id="cd02248">
    <property type="entry name" value="Peptidase_C1A"/>
    <property type="match status" value="1"/>
</dbReference>
<dbReference type="GO" id="GO:0008234">
    <property type="term" value="F:cysteine-type peptidase activity"/>
    <property type="evidence" value="ECO:0007669"/>
    <property type="project" value="InterPro"/>
</dbReference>
<dbReference type="InterPro" id="IPR025661">
    <property type="entry name" value="Pept_asp_AS"/>
</dbReference>
<keyword evidence="9" id="KW-1185">Reference proteome</keyword>
<evidence type="ECO:0000256" key="4">
    <source>
        <dbReference type="SAM" id="SignalP"/>
    </source>
</evidence>
<dbReference type="EMBL" id="CAMXCT020006656">
    <property type="protein sequence ID" value="CAL1171162.1"/>
    <property type="molecule type" value="Genomic_DNA"/>
</dbReference>
<dbReference type="PANTHER" id="PTHR12411">
    <property type="entry name" value="CYSTEINE PROTEASE FAMILY C1-RELATED"/>
    <property type="match status" value="1"/>
</dbReference>
<dbReference type="Pfam" id="PF00112">
    <property type="entry name" value="Peptidase_C1"/>
    <property type="match status" value="1"/>
</dbReference>
<sequence>MGYALRNLILAIGLHLVRSEGTCDGCEDGSVLLQKGPGKAEEESLVAAVYDEDPDETLEGYKFEDYVKEFGKTYAGEEYTKHKKIFDAQYKMVKEHNAKKSTFQMGINEYTDWTPEELKSLRGLRKNRGKTGAKASKEVKVDKSTSTLPLAFDWRDEDDIVSPVKNQGHCGSCWAFAATSVVESAVAIAEGSLTILAPQPMVSCADNPRQCGGTGGCAGATAQIGFDYVKQHSMTYEEVDGYESFWGHTGDCTPEMKAHVAAYPVASITGHVTNPTNEYEALKEALVAFGPQAVSVDASHWSPYQNGIADFCDVAENIDIDHAVVLVGYGTEGNTGYWTIKNSWGTMWGEEGYIRLIRHEEEETYCGWDNTPSHGSLCADEKVTQQYVCGTCGILFDTSHVVGVSYVGVGSGDVNR</sequence>
<evidence type="ECO:0000259" key="6">
    <source>
        <dbReference type="SMART" id="SM00848"/>
    </source>
</evidence>
<dbReference type="AlphaFoldDB" id="A0A9P1GMZ3"/>
<feature type="chain" id="PRO_5043273154" evidence="4">
    <location>
        <begin position="20"/>
        <end position="416"/>
    </location>
</feature>
<feature type="domain" description="Peptidase C1A papain C-terminal" evidence="5">
    <location>
        <begin position="148"/>
        <end position="376"/>
    </location>
</feature>
<reference evidence="7" key="1">
    <citation type="submission" date="2022-10" db="EMBL/GenBank/DDBJ databases">
        <authorList>
            <person name="Chen Y."/>
            <person name="Dougan E. K."/>
            <person name="Chan C."/>
            <person name="Rhodes N."/>
            <person name="Thang M."/>
        </authorList>
    </citation>
    <scope>NUCLEOTIDE SEQUENCE</scope>
</reference>
<evidence type="ECO:0000313" key="9">
    <source>
        <dbReference type="Proteomes" id="UP001152797"/>
    </source>
</evidence>
<name>A0A9P1GMZ3_9DINO</name>
<dbReference type="InterPro" id="IPR013128">
    <property type="entry name" value="Peptidase_C1A"/>
</dbReference>
<comment type="caution">
    <text evidence="7">The sequence shown here is derived from an EMBL/GenBank/DDBJ whole genome shotgun (WGS) entry which is preliminary data.</text>
</comment>
<evidence type="ECO:0000313" key="8">
    <source>
        <dbReference type="EMBL" id="CAL4805099.1"/>
    </source>
</evidence>
<dbReference type="InterPro" id="IPR013201">
    <property type="entry name" value="Prot_inhib_I29"/>
</dbReference>
<evidence type="ECO:0000313" key="7">
    <source>
        <dbReference type="EMBL" id="CAI4017787.1"/>
    </source>
</evidence>
<dbReference type="InterPro" id="IPR039417">
    <property type="entry name" value="Peptidase_C1A_papain-like"/>
</dbReference>
<protein>
    <submittedName>
        <fullName evidence="7">Uncharacterized protein</fullName>
    </submittedName>
</protein>
<dbReference type="InterPro" id="IPR000169">
    <property type="entry name" value="Pept_cys_AS"/>
</dbReference>
<keyword evidence="4" id="KW-0732">Signal</keyword>
<keyword evidence="3" id="KW-1015">Disulfide bond</keyword>
<dbReference type="SUPFAM" id="SSF54001">
    <property type="entry name" value="Cysteine proteinases"/>
    <property type="match status" value="1"/>
</dbReference>
<evidence type="ECO:0000256" key="2">
    <source>
        <dbReference type="ARBA" id="ARBA00023145"/>
    </source>
</evidence>
<reference evidence="8 9" key="2">
    <citation type="submission" date="2024-05" db="EMBL/GenBank/DDBJ databases">
        <authorList>
            <person name="Chen Y."/>
            <person name="Shah S."/>
            <person name="Dougan E. K."/>
            <person name="Thang M."/>
            <person name="Chan C."/>
        </authorList>
    </citation>
    <scope>NUCLEOTIDE SEQUENCE [LARGE SCALE GENOMIC DNA]</scope>
</reference>
<dbReference type="GO" id="GO:0006508">
    <property type="term" value="P:proteolysis"/>
    <property type="evidence" value="ECO:0007669"/>
    <property type="project" value="InterPro"/>
</dbReference>
<dbReference type="InterPro" id="IPR025660">
    <property type="entry name" value="Pept_his_AS"/>
</dbReference>
<dbReference type="Pfam" id="PF08246">
    <property type="entry name" value="Inhibitor_I29"/>
    <property type="match status" value="1"/>
</dbReference>
<dbReference type="SMART" id="SM00848">
    <property type="entry name" value="Inhibitor_I29"/>
    <property type="match status" value="1"/>
</dbReference>
<dbReference type="Gene3D" id="3.90.70.10">
    <property type="entry name" value="Cysteine proteinases"/>
    <property type="match status" value="1"/>
</dbReference>